<feature type="transmembrane region" description="Helical" evidence="1">
    <location>
        <begin position="92"/>
        <end position="117"/>
    </location>
</feature>
<protein>
    <submittedName>
        <fullName evidence="2">Uncharacterized protein</fullName>
    </submittedName>
</protein>
<accession>A0A6G1D5J2</accession>
<evidence type="ECO:0000256" key="1">
    <source>
        <dbReference type="SAM" id="Phobius"/>
    </source>
</evidence>
<proteinExistence type="predicted"/>
<dbReference type="EMBL" id="SPHZ02000007">
    <property type="protein sequence ID" value="KAF0907582.1"/>
    <property type="molecule type" value="Genomic_DNA"/>
</dbReference>
<organism evidence="2 3">
    <name type="scientific">Oryza meyeriana var. granulata</name>
    <dbReference type="NCBI Taxonomy" id="110450"/>
    <lineage>
        <taxon>Eukaryota</taxon>
        <taxon>Viridiplantae</taxon>
        <taxon>Streptophyta</taxon>
        <taxon>Embryophyta</taxon>
        <taxon>Tracheophyta</taxon>
        <taxon>Spermatophyta</taxon>
        <taxon>Magnoliopsida</taxon>
        <taxon>Liliopsida</taxon>
        <taxon>Poales</taxon>
        <taxon>Poaceae</taxon>
        <taxon>BOP clade</taxon>
        <taxon>Oryzoideae</taxon>
        <taxon>Oryzeae</taxon>
        <taxon>Oryzinae</taxon>
        <taxon>Oryza</taxon>
        <taxon>Oryza meyeriana</taxon>
    </lineage>
</organism>
<name>A0A6G1D5J2_9ORYZ</name>
<keyword evidence="1" id="KW-0812">Transmembrane</keyword>
<dbReference type="AlphaFoldDB" id="A0A6G1D5J2"/>
<reference evidence="2 3" key="1">
    <citation type="submission" date="2019-11" db="EMBL/GenBank/DDBJ databases">
        <title>Whole genome sequence of Oryza granulata.</title>
        <authorList>
            <person name="Li W."/>
        </authorList>
    </citation>
    <scope>NUCLEOTIDE SEQUENCE [LARGE SCALE GENOMIC DNA]</scope>
    <source>
        <strain evidence="3">cv. Menghai</strain>
        <tissue evidence="2">Leaf</tissue>
    </source>
</reference>
<keyword evidence="1" id="KW-0472">Membrane</keyword>
<gene>
    <name evidence="2" type="ORF">E2562_018389</name>
</gene>
<sequence>MISISIHLASAANAPLYDEMMHTGISICRALANRSHETCNPVELQDHRTGLRGAMHSTAADQDSAAAPCRVAVAAAVDVAFSRQPAAESLNFFLWPGWLATWRAAACVVLTVLVVVAV</sequence>
<dbReference type="Proteomes" id="UP000479710">
    <property type="component" value="Unassembled WGS sequence"/>
</dbReference>
<comment type="caution">
    <text evidence="2">The sequence shown here is derived from an EMBL/GenBank/DDBJ whole genome shotgun (WGS) entry which is preliminary data.</text>
</comment>
<evidence type="ECO:0000313" key="2">
    <source>
        <dbReference type="EMBL" id="KAF0907582.1"/>
    </source>
</evidence>
<keyword evidence="1" id="KW-1133">Transmembrane helix</keyword>
<keyword evidence="3" id="KW-1185">Reference proteome</keyword>
<evidence type="ECO:0000313" key="3">
    <source>
        <dbReference type="Proteomes" id="UP000479710"/>
    </source>
</evidence>